<comment type="subcellular location">
    <subcellularLocation>
        <location evidence="1 7">Cell membrane</location>
        <topology evidence="1 7">Multi-pass membrane protein</topology>
    </subcellularLocation>
</comment>
<dbReference type="SUPFAM" id="SSF161098">
    <property type="entry name" value="MetI-like"/>
    <property type="match status" value="1"/>
</dbReference>
<protein>
    <submittedName>
        <fullName evidence="9">Sugar ABC transporter permease</fullName>
    </submittedName>
</protein>
<reference evidence="9 10" key="1">
    <citation type="submission" date="2018-10" db="EMBL/GenBank/DDBJ databases">
        <authorList>
            <person name="Li J."/>
        </authorList>
    </citation>
    <scope>NUCLEOTIDE SEQUENCE [LARGE SCALE GENOMIC DNA]</scope>
    <source>
        <strain evidence="9 10">ZD1-4</strain>
    </source>
</reference>
<dbReference type="PANTHER" id="PTHR43005">
    <property type="entry name" value="BLR7065 PROTEIN"/>
    <property type="match status" value="1"/>
</dbReference>
<dbReference type="Pfam" id="PF00528">
    <property type="entry name" value="BPD_transp_1"/>
    <property type="match status" value="1"/>
</dbReference>
<evidence type="ECO:0000313" key="10">
    <source>
        <dbReference type="Proteomes" id="UP000282460"/>
    </source>
</evidence>
<dbReference type="OrthoDB" id="9804439at2"/>
<dbReference type="InterPro" id="IPR035906">
    <property type="entry name" value="MetI-like_sf"/>
</dbReference>
<evidence type="ECO:0000256" key="3">
    <source>
        <dbReference type="ARBA" id="ARBA00022475"/>
    </source>
</evidence>
<keyword evidence="4 7" id="KW-0812">Transmembrane</keyword>
<dbReference type="Proteomes" id="UP000282460">
    <property type="component" value="Unassembled WGS sequence"/>
</dbReference>
<keyword evidence="6 7" id="KW-0472">Membrane</keyword>
<feature type="transmembrane region" description="Helical" evidence="7">
    <location>
        <begin position="133"/>
        <end position="154"/>
    </location>
</feature>
<evidence type="ECO:0000256" key="4">
    <source>
        <dbReference type="ARBA" id="ARBA00022692"/>
    </source>
</evidence>
<feature type="domain" description="ABC transmembrane type-1" evidence="8">
    <location>
        <begin position="96"/>
        <end position="313"/>
    </location>
</feature>
<dbReference type="Gene3D" id="1.10.3720.10">
    <property type="entry name" value="MetI-like"/>
    <property type="match status" value="1"/>
</dbReference>
<evidence type="ECO:0000256" key="1">
    <source>
        <dbReference type="ARBA" id="ARBA00004651"/>
    </source>
</evidence>
<evidence type="ECO:0000313" key="9">
    <source>
        <dbReference type="EMBL" id="RLQ86402.1"/>
    </source>
</evidence>
<keyword evidence="3" id="KW-1003">Cell membrane</keyword>
<organism evidence="9 10">
    <name type="scientific">Mycetocola zhadangensis</name>
    <dbReference type="NCBI Taxonomy" id="1164595"/>
    <lineage>
        <taxon>Bacteria</taxon>
        <taxon>Bacillati</taxon>
        <taxon>Actinomycetota</taxon>
        <taxon>Actinomycetes</taxon>
        <taxon>Micrococcales</taxon>
        <taxon>Microbacteriaceae</taxon>
        <taxon>Mycetocola</taxon>
    </lineage>
</organism>
<dbReference type="CDD" id="cd06261">
    <property type="entry name" value="TM_PBP2"/>
    <property type="match status" value="1"/>
</dbReference>
<dbReference type="GO" id="GO:0055085">
    <property type="term" value="P:transmembrane transport"/>
    <property type="evidence" value="ECO:0007669"/>
    <property type="project" value="InterPro"/>
</dbReference>
<evidence type="ECO:0000256" key="6">
    <source>
        <dbReference type="ARBA" id="ARBA00023136"/>
    </source>
</evidence>
<evidence type="ECO:0000256" key="7">
    <source>
        <dbReference type="RuleBase" id="RU363032"/>
    </source>
</evidence>
<comment type="similarity">
    <text evidence="7">Belongs to the binding-protein-dependent transport system permease family.</text>
</comment>
<evidence type="ECO:0000259" key="8">
    <source>
        <dbReference type="PROSITE" id="PS50928"/>
    </source>
</evidence>
<dbReference type="GO" id="GO:0005886">
    <property type="term" value="C:plasma membrane"/>
    <property type="evidence" value="ECO:0007669"/>
    <property type="project" value="UniProtKB-SubCell"/>
</dbReference>
<evidence type="ECO:0000256" key="2">
    <source>
        <dbReference type="ARBA" id="ARBA00022448"/>
    </source>
</evidence>
<feature type="transmembrane region" description="Helical" evidence="7">
    <location>
        <begin position="185"/>
        <end position="210"/>
    </location>
</feature>
<proteinExistence type="inferred from homology"/>
<dbReference type="PANTHER" id="PTHR43005:SF1">
    <property type="entry name" value="SPERMIDINE_PUTRESCINE TRANSPORT SYSTEM PERMEASE PROTEIN"/>
    <property type="match status" value="1"/>
</dbReference>
<name>A0A3L7JD33_9MICO</name>
<feature type="transmembrane region" description="Helical" evidence="7">
    <location>
        <begin position="100"/>
        <end position="121"/>
    </location>
</feature>
<dbReference type="EMBL" id="RCWJ01000001">
    <property type="protein sequence ID" value="RLQ86402.1"/>
    <property type="molecule type" value="Genomic_DNA"/>
</dbReference>
<keyword evidence="2 7" id="KW-0813">Transport</keyword>
<feature type="transmembrane region" description="Helical" evidence="7">
    <location>
        <begin position="36"/>
        <end position="62"/>
    </location>
</feature>
<dbReference type="SUPFAM" id="SSF160964">
    <property type="entry name" value="MalF N-terminal region-like"/>
    <property type="match status" value="1"/>
</dbReference>
<dbReference type="PROSITE" id="PS50928">
    <property type="entry name" value="ABC_TM1"/>
    <property type="match status" value="1"/>
</dbReference>
<accession>A0A3L7JD33</accession>
<sequence length="324" mass="35536">MGARTGRPSCRPTRRYTVNRKPQSARAFAERRLPPFLLMAPAGIVLAAVTLIPLLVMVYMAFTDYNQRSLFTGEYSFVGFAQFTGILTDPEFWASFVRTIVFTAALVIGSVVIGVGMSHLMTRLSTTMRTVTTIVLVFAWAMPNVAASLVWNWMFQPGYGVMNWILTQLRIFGDMTNTDWGADTGLAFIAIWLLVVWQAVPFIALTIYAAETQVGSEYIEAARLDGASEASIYRLVTLPFLQPTILLVTILSVIWDFNVFNQIWLVSKGGPDGSTSTLGVFTYITAFVGLDIGAGAALALITALLLGAITSVYIRNLIRSGEDL</sequence>
<keyword evidence="5 7" id="KW-1133">Transmembrane helix</keyword>
<feature type="transmembrane region" description="Helical" evidence="7">
    <location>
        <begin position="231"/>
        <end position="255"/>
    </location>
</feature>
<gene>
    <name evidence="9" type="ORF">D9V28_06190</name>
</gene>
<feature type="transmembrane region" description="Helical" evidence="7">
    <location>
        <begin position="281"/>
        <end position="314"/>
    </location>
</feature>
<dbReference type="AlphaFoldDB" id="A0A3L7JD33"/>
<dbReference type="InterPro" id="IPR000515">
    <property type="entry name" value="MetI-like"/>
</dbReference>
<comment type="caution">
    <text evidence="9">The sequence shown here is derived from an EMBL/GenBank/DDBJ whole genome shotgun (WGS) entry which is preliminary data.</text>
</comment>
<keyword evidence="10" id="KW-1185">Reference proteome</keyword>
<evidence type="ECO:0000256" key="5">
    <source>
        <dbReference type="ARBA" id="ARBA00022989"/>
    </source>
</evidence>